<name>A0A392RQS7_9FABA</name>
<sequence length="48" mass="5146">HFKKACPQRRGGGSSSVQIAVSEEEGYESAGVLTLTSWELENELGHGL</sequence>
<protein>
    <submittedName>
        <fullName evidence="1">Acylamino-acid-releasing enzyme</fullName>
    </submittedName>
</protein>
<accession>A0A392RQS7</accession>
<dbReference type="Proteomes" id="UP000265520">
    <property type="component" value="Unassembled WGS sequence"/>
</dbReference>
<organism evidence="1 2">
    <name type="scientific">Trifolium medium</name>
    <dbReference type="NCBI Taxonomy" id="97028"/>
    <lineage>
        <taxon>Eukaryota</taxon>
        <taxon>Viridiplantae</taxon>
        <taxon>Streptophyta</taxon>
        <taxon>Embryophyta</taxon>
        <taxon>Tracheophyta</taxon>
        <taxon>Spermatophyta</taxon>
        <taxon>Magnoliopsida</taxon>
        <taxon>eudicotyledons</taxon>
        <taxon>Gunneridae</taxon>
        <taxon>Pentapetalae</taxon>
        <taxon>rosids</taxon>
        <taxon>fabids</taxon>
        <taxon>Fabales</taxon>
        <taxon>Fabaceae</taxon>
        <taxon>Papilionoideae</taxon>
        <taxon>50 kb inversion clade</taxon>
        <taxon>NPAAA clade</taxon>
        <taxon>Hologalegina</taxon>
        <taxon>IRL clade</taxon>
        <taxon>Trifolieae</taxon>
        <taxon>Trifolium</taxon>
    </lineage>
</organism>
<feature type="non-terminal residue" evidence="1">
    <location>
        <position position="1"/>
    </location>
</feature>
<evidence type="ECO:0000313" key="2">
    <source>
        <dbReference type="Proteomes" id="UP000265520"/>
    </source>
</evidence>
<comment type="caution">
    <text evidence="1">The sequence shown here is derived from an EMBL/GenBank/DDBJ whole genome shotgun (WGS) entry which is preliminary data.</text>
</comment>
<reference evidence="1 2" key="1">
    <citation type="journal article" date="2018" name="Front. Plant Sci.">
        <title>Red Clover (Trifolium pratense) and Zigzag Clover (T. medium) - A Picture of Genomic Similarities and Differences.</title>
        <authorList>
            <person name="Dluhosova J."/>
            <person name="Istvanek J."/>
            <person name="Nedelnik J."/>
            <person name="Repkova J."/>
        </authorList>
    </citation>
    <scope>NUCLEOTIDE SEQUENCE [LARGE SCALE GENOMIC DNA]</scope>
    <source>
        <strain evidence="2">cv. 10/8</strain>
        <tissue evidence="1">Leaf</tissue>
    </source>
</reference>
<keyword evidence="2" id="KW-1185">Reference proteome</keyword>
<evidence type="ECO:0000313" key="1">
    <source>
        <dbReference type="EMBL" id="MCI38973.1"/>
    </source>
</evidence>
<dbReference type="EMBL" id="LXQA010262105">
    <property type="protein sequence ID" value="MCI38973.1"/>
    <property type="molecule type" value="Genomic_DNA"/>
</dbReference>
<proteinExistence type="predicted"/>
<dbReference type="AlphaFoldDB" id="A0A392RQS7"/>